<gene>
    <name evidence="3" type="ORF">PHPALM_20300</name>
</gene>
<protein>
    <recommendedName>
        <fullName evidence="2">Tc1-like transposase DDE domain-containing protein</fullName>
    </recommendedName>
</protein>
<evidence type="ECO:0000313" key="3">
    <source>
        <dbReference type="EMBL" id="POM64199.1"/>
    </source>
</evidence>
<comment type="caution">
    <text evidence="3">The sequence shown here is derived from an EMBL/GenBank/DDBJ whole genome shotgun (WGS) entry which is preliminary data.</text>
</comment>
<organism evidence="3 4">
    <name type="scientific">Phytophthora palmivora</name>
    <dbReference type="NCBI Taxonomy" id="4796"/>
    <lineage>
        <taxon>Eukaryota</taxon>
        <taxon>Sar</taxon>
        <taxon>Stramenopiles</taxon>
        <taxon>Oomycota</taxon>
        <taxon>Peronosporomycetes</taxon>
        <taxon>Peronosporales</taxon>
        <taxon>Peronosporaceae</taxon>
        <taxon>Phytophthora</taxon>
    </lineage>
</organism>
<reference evidence="3 4" key="1">
    <citation type="journal article" date="2017" name="Genome Biol. Evol.">
        <title>Phytophthora megakarya and P. palmivora, closely related causal agents of cacao black pod rot, underwent increases in genome sizes and gene numbers by different mechanisms.</title>
        <authorList>
            <person name="Ali S.S."/>
            <person name="Shao J."/>
            <person name="Lary D.J."/>
            <person name="Kronmiller B."/>
            <person name="Shen D."/>
            <person name="Strem M.D."/>
            <person name="Amoako-Attah I."/>
            <person name="Akrofi A.Y."/>
            <person name="Begoude B.A."/>
            <person name="Ten Hoopen G.M."/>
            <person name="Coulibaly K."/>
            <person name="Kebe B.I."/>
            <person name="Melnick R.L."/>
            <person name="Guiltinan M.J."/>
            <person name="Tyler B.M."/>
            <person name="Meinhardt L.W."/>
            <person name="Bailey B.A."/>
        </authorList>
    </citation>
    <scope>NUCLEOTIDE SEQUENCE [LARGE SCALE GENOMIC DNA]</scope>
    <source>
        <strain evidence="4">sbr112.9</strain>
    </source>
</reference>
<evidence type="ECO:0000313" key="4">
    <source>
        <dbReference type="Proteomes" id="UP000237271"/>
    </source>
</evidence>
<proteinExistence type="predicted"/>
<feature type="domain" description="Tc1-like transposase DDE" evidence="2">
    <location>
        <begin position="71"/>
        <end position="180"/>
    </location>
</feature>
<dbReference type="GO" id="GO:0003676">
    <property type="term" value="F:nucleic acid binding"/>
    <property type="evidence" value="ECO:0007669"/>
    <property type="project" value="InterPro"/>
</dbReference>
<evidence type="ECO:0000259" key="2">
    <source>
        <dbReference type="Pfam" id="PF13358"/>
    </source>
</evidence>
<dbReference type="Gene3D" id="3.30.420.10">
    <property type="entry name" value="Ribonuclease H-like superfamily/Ribonuclease H"/>
    <property type="match status" value="1"/>
</dbReference>
<name>A0A2P4XF80_9STRA</name>
<sequence length="242" mass="27595">MKGDVRDLLMSVWASPKAPLQQCGAIRSVTTTPSSQMHSSARKNEIVGEMVANSYKIRQSNLKRKHDDDYHGNFNTEQFEKWFSELCTTLAEKYGLCNSHMDGAPYHKNQTNSAPTTRTLKLVRANKPTPKYQATHITTSHGHLVYFTPPYHPELQPIELIWAHVKNQVANDPASSMQELRLKIDAAFDTIKSDTWINAFRRTQKVQDKYIQETDECKLASDDEEVGEDYDSDDAGEEENEE</sequence>
<keyword evidence="4" id="KW-1185">Reference proteome</keyword>
<dbReference type="InterPro" id="IPR036397">
    <property type="entry name" value="RNaseH_sf"/>
</dbReference>
<dbReference type="PANTHER" id="PTHR33939">
    <property type="entry name" value="PROTEIN CBG22215"/>
    <property type="match status" value="1"/>
</dbReference>
<dbReference type="Pfam" id="PF13358">
    <property type="entry name" value="DDE_3"/>
    <property type="match status" value="1"/>
</dbReference>
<dbReference type="EMBL" id="NCKW01011159">
    <property type="protein sequence ID" value="POM64199.1"/>
    <property type="molecule type" value="Genomic_DNA"/>
</dbReference>
<dbReference type="InterPro" id="IPR038717">
    <property type="entry name" value="Tc1-like_DDE_dom"/>
</dbReference>
<dbReference type="Proteomes" id="UP000237271">
    <property type="component" value="Unassembled WGS sequence"/>
</dbReference>
<feature type="compositionally biased region" description="Acidic residues" evidence="1">
    <location>
        <begin position="222"/>
        <end position="242"/>
    </location>
</feature>
<evidence type="ECO:0000256" key="1">
    <source>
        <dbReference type="SAM" id="MobiDB-lite"/>
    </source>
</evidence>
<feature type="region of interest" description="Disordered" evidence="1">
    <location>
        <begin position="214"/>
        <end position="242"/>
    </location>
</feature>
<dbReference type="AlphaFoldDB" id="A0A2P4XF80"/>
<dbReference type="OrthoDB" id="128368at2759"/>
<accession>A0A2P4XF80</accession>
<dbReference type="PANTHER" id="PTHR33939:SF1">
    <property type="entry name" value="DUF4371 DOMAIN-CONTAINING PROTEIN"/>
    <property type="match status" value="1"/>
</dbReference>